<dbReference type="EMBL" id="RZGX01000028">
    <property type="protein sequence ID" value="RUR19569.1"/>
    <property type="molecule type" value="Genomic_DNA"/>
</dbReference>
<dbReference type="InterPro" id="IPR002110">
    <property type="entry name" value="Ankyrin_rpt"/>
</dbReference>
<dbReference type="Gene3D" id="1.25.40.20">
    <property type="entry name" value="Ankyrin repeat-containing domain"/>
    <property type="match status" value="1"/>
</dbReference>
<dbReference type="PROSITE" id="PS50088">
    <property type="entry name" value="ANK_REPEAT"/>
    <property type="match status" value="1"/>
</dbReference>
<dbReference type="SMART" id="SM00248">
    <property type="entry name" value="ANK"/>
    <property type="match status" value="2"/>
</dbReference>
<dbReference type="RefSeq" id="WP_127059508.1">
    <property type="nucleotide sequence ID" value="NZ_RZGX01000028.1"/>
</dbReference>
<evidence type="ECO:0000256" key="2">
    <source>
        <dbReference type="ARBA" id="ARBA00023043"/>
    </source>
</evidence>
<dbReference type="PANTHER" id="PTHR24189:SF72">
    <property type="entry name" value="ANKYRIN REPEAT-CONTAINING DOMAIN-CONTAINING PROTEIN"/>
    <property type="match status" value="1"/>
</dbReference>
<feature type="repeat" description="ANK" evidence="3">
    <location>
        <begin position="64"/>
        <end position="96"/>
    </location>
</feature>
<dbReference type="PROSITE" id="PS50297">
    <property type="entry name" value="ANK_REP_REGION"/>
    <property type="match status" value="1"/>
</dbReference>
<evidence type="ECO:0000313" key="5">
    <source>
        <dbReference type="Proteomes" id="UP000287374"/>
    </source>
</evidence>
<proteinExistence type="predicted"/>
<name>A0ABY0CDT1_9GAMM</name>
<dbReference type="PANTHER" id="PTHR24189">
    <property type="entry name" value="MYOTROPHIN"/>
    <property type="match status" value="1"/>
</dbReference>
<reference evidence="4 5" key="1">
    <citation type="submission" date="2018-12" db="EMBL/GenBank/DDBJ databases">
        <title>Legionella sp,whole genome shotgun sequence.</title>
        <authorList>
            <person name="Wu H."/>
        </authorList>
    </citation>
    <scope>NUCLEOTIDE SEQUENCE [LARGE SCALE GENOMIC DNA]</scope>
    <source>
        <strain evidence="5">km489</strain>
    </source>
</reference>
<dbReference type="Proteomes" id="UP000287374">
    <property type="component" value="Unassembled WGS sequence"/>
</dbReference>
<dbReference type="InterPro" id="IPR049969">
    <property type="entry name" value="T4SS_AnkH"/>
</dbReference>
<evidence type="ECO:0000256" key="1">
    <source>
        <dbReference type="ARBA" id="ARBA00022737"/>
    </source>
</evidence>
<keyword evidence="2 3" id="KW-0040">ANK repeat</keyword>
<sequence length="467" mass="53302">MTIASDIISHRMPDFEAYLRAGETLDDIDEYGFTPLIECAITRQIQIAEQLIARKVDVNKSDVTGRTPLHWAVDNNDVALAQLLLEHGADPNAYTRNGLSVLVYPVLRNQDTLKHLLYQHGAKLDFALDFINGKLIGHRFELQGDVDIVNAKGEFIELDYEGFILEFTVAVIRDALKRFINSYSTRHLREYFPLAHVIIDAFSLAEELLQYQHLPLLSEQHMQRLNALLKVPMLILPAASRGHAMGFIRFGQWWAKIDRGENSLKEGSVNIYKITRPEAFNAHFLQNFLYKKQPRNFFHQMINHHLGLVPVAKIPISSQISGNCSWANIQAIVAVAYAIQGLEKNSFLNSDPAMAFYDEWVSWDKERAIDECIQRFYLANPVRKASIAAMLGGVLFQAFNYENKRHLEMAEKILKILTLPDYEYILKSYLEEYCIKRLTRRGNNLLKILDDCGINPNIGVNPIATGL</sequence>
<dbReference type="NCBIfam" id="NF043023">
    <property type="entry name" value="T4SS_AnkH"/>
    <property type="match status" value="1"/>
</dbReference>
<dbReference type="InterPro" id="IPR036770">
    <property type="entry name" value="Ankyrin_rpt-contain_sf"/>
</dbReference>
<protein>
    <submittedName>
        <fullName evidence="4">Ankyrin repeat domain-containing protein</fullName>
    </submittedName>
</protein>
<evidence type="ECO:0000256" key="3">
    <source>
        <dbReference type="PROSITE-ProRule" id="PRU00023"/>
    </source>
</evidence>
<organism evidence="4 5">
    <name type="scientific">Legionella qingyii</name>
    <dbReference type="NCBI Taxonomy" id="2184757"/>
    <lineage>
        <taxon>Bacteria</taxon>
        <taxon>Pseudomonadati</taxon>
        <taxon>Pseudomonadota</taxon>
        <taxon>Gammaproteobacteria</taxon>
        <taxon>Legionellales</taxon>
        <taxon>Legionellaceae</taxon>
        <taxon>Legionella</taxon>
    </lineage>
</organism>
<keyword evidence="5" id="KW-1185">Reference proteome</keyword>
<accession>A0ABY0CDT1</accession>
<keyword evidence="1" id="KW-0677">Repeat</keyword>
<dbReference type="Pfam" id="PF12796">
    <property type="entry name" value="Ank_2"/>
    <property type="match status" value="1"/>
</dbReference>
<dbReference type="SUPFAM" id="SSF48403">
    <property type="entry name" value="Ankyrin repeat"/>
    <property type="match status" value="1"/>
</dbReference>
<evidence type="ECO:0000313" key="4">
    <source>
        <dbReference type="EMBL" id="RUR19569.1"/>
    </source>
</evidence>
<comment type="caution">
    <text evidence="4">The sequence shown here is derived from an EMBL/GenBank/DDBJ whole genome shotgun (WGS) entry which is preliminary data.</text>
</comment>
<dbReference type="InterPro" id="IPR050745">
    <property type="entry name" value="Multifunctional_regulatory"/>
</dbReference>
<gene>
    <name evidence="4" type="ORF">ELY20_15640</name>
</gene>